<organism evidence="9 10">
    <name type="scientific">Suipraeoptans intestinalis</name>
    <dbReference type="NCBI Taxonomy" id="2606628"/>
    <lineage>
        <taxon>Bacteria</taxon>
        <taxon>Bacillati</taxon>
        <taxon>Bacillota</taxon>
        <taxon>Clostridia</taxon>
        <taxon>Lachnospirales</taxon>
        <taxon>Lachnospiraceae</taxon>
        <taxon>Suipraeoptans</taxon>
    </lineage>
</organism>
<comment type="similarity">
    <text evidence="2">Belongs to the MreD family.</text>
</comment>
<feature type="transmembrane region" description="Helical" evidence="8">
    <location>
        <begin position="130"/>
        <end position="150"/>
    </location>
</feature>
<dbReference type="PIRSF" id="PIRSF037497">
    <property type="entry name" value="MreD_Clostridium/Treponema_prd"/>
    <property type="match status" value="1"/>
</dbReference>
<dbReference type="GO" id="GO:0008360">
    <property type="term" value="P:regulation of cell shape"/>
    <property type="evidence" value="ECO:0007669"/>
    <property type="project" value="UniProtKB-KW"/>
</dbReference>
<comment type="caution">
    <text evidence="9">The sequence shown here is derived from an EMBL/GenBank/DDBJ whole genome shotgun (WGS) entry which is preliminary data.</text>
</comment>
<name>A0A6N7UR66_9FIRM</name>
<dbReference type="RefSeq" id="WP_154475421.1">
    <property type="nucleotide sequence ID" value="NZ_VULY01000018.1"/>
</dbReference>
<dbReference type="Pfam" id="PF04093">
    <property type="entry name" value="MreD"/>
    <property type="match status" value="1"/>
</dbReference>
<keyword evidence="10" id="KW-1185">Reference proteome</keyword>
<keyword evidence="7 8" id="KW-0472">Membrane</keyword>
<evidence type="ECO:0000256" key="1">
    <source>
        <dbReference type="ARBA" id="ARBA00004651"/>
    </source>
</evidence>
<dbReference type="InterPro" id="IPR017225">
    <property type="entry name" value="Cell_shape_determin_MreD_prd"/>
</dbReference>
<dbReference type="GO" id="GO:0005886">
    <property type="term" value="C:plasma membrane"/>
    <property type="evidence" value="ECO:0007669"/>
    <property type="project" value="UniProtKB-SubCell"/>
</dbReference>
<reference evidence="9 10" key="1">
    <citation type="submission" date="2019-08" db="EMBL/GenBank/DDBJ databases">
        <title>In-depth cultivation of the pig gut microbiome towards novel bacterial diversity and tailored functional studies.</title>
        <authorList>
            <person name="Wylensek D."/>
            <person name="Hitch T.C.A."/>
            <person name="Clavel T."/>
        </authorList>
    </citation>
    <scope>NUCLEOTIDE SEQUENCE [LARGE SCALE GENOMIC DNA]</scope>
    <source>
        <strain evidence="9 10">68-1-5</strain>
    </source>
</reference>
<evidence type="ECO:0000256" key="3">
    <source>
        <dbReference type="ARBA" id="ARBA00022475"/>
    </source>
</evidence>
<keyword evidence="6 8" id="KW-1133">Transmembrane helix</keyword>
<evidence type="ECO:0000256" key="2">
    <source>
        <dbReference type="ARBA" id="ARBA00007776"/>
    </source>
</evidence>
<evidence type="ECO:0000313" key="9">
    <source>
        <dbReference type="EMBL" id="MSR92868.1"/>
    </source>
</evidence>
<dbReference type="AlphaFoldDB" id="A0A6N7UR66"/>
<dbReference type="InterPro" id="IPR007227">
    <property type="entry name" value="Cell_shape_determining_MreD"/>
</dbReference>
<gene>
    <name evidence="9" type="primary">mreD</name>
    <name evidence="9" type="ORF">FYJ34_00910</name>
</gene>
<sequence>MKRKGIILGLIVLAFLLESTLFSHLSFAGIKPNLLIILTSSFGFMRGKKEGLWVGLVCGVFVDVLWGGMLGLQMLIFSVIGYGNGMFRRLFYDDDIKLPLVLIGASELLYGFANYVGFHLLKGDFAFYNYFSHIILPELIYTVLVTLAVYQVVLKINKKLEAEEQRSASRFV</sequence>
<dbReference type="NCBIfam" id="TIGR03426">
    <property type="entry name" value="shape_MreD"/>
    <property type="match status" value="1"/>
</dbReference>
<proteinExistence type="inferred from homology"/>
<keyword evidence="3" id="KW-1003">Cell membrane</keyword>
<evidence type="ECO:0000313" key="10">
    <source>
        <dbReference type="Proteomes" id="UP000434409"/>
    </source>
</evidence>
<protein>
    <submittedName>
        <fullName evidence="9">Rod shape-determining protein MreD</fullName>
    </submittedName>
</protein>
<keyword evidence="5" id="KW-0133">Cell shape</keyword>
<keyword evidence="4 8" id="KW-0812">Transmembrane</keyword>
<evidence type="ECO:0000256" key="4">
    <source>
        <dbReference type="ARBA" id="ARBA00022692"/>
    </source>
</evidence>
<comment type="subcellular location">
    <subcellularLocation>
        <location evidence="1">Cell membrane</location>
        <topology evidence="1">Multi-pass membrane protein</topology>
    </subcellularLocation>
</comment>
<feature type="transmembrane region" description="Helical" evidence="8">
    <location>
        <begin position="98"/>
        <end position="118"/>
    </location>
</feature>
<evidence type="ECO:0000256" key="8">
    <source>
        <dbReference type="SAM" id="Phobius"/>
    </source>
</evidence>
<dbReference type="Proteomes" id="UP000434409">
    <property type="component" value="Unassembled WGS sequence"/>
</dbReference>
<feature type="transmembrane region" description="Helical" evidence="8">
    <location>
        <begin position="52"/>
        <end position="77"/>
    </location>
</feature>
<dbReference type="EMBL" id="VULY01000018">
    <property type="protein sequence ID" value="MSR92868.1"/>
    <property type="molecule type" value="Genomic_DNA"/>
</dbReference>
<evidence type="ECO:0000256" key="7">
    <source>
        <dbReference type="ARBA" id="ARBA00023136"/>
    </source>
</evidence>
<accession>A0A6N7UR66</accession>
<evidence type="ECO:0000256" key="5">
    <source>
        <dbReference type="ARBA" id="ARBA00022960"/>
    </source>
</evidence>
<evidence type="ECO:0000256" key="6">
    <source>
        <dbReference type="ARBA" id="ARBA00022989"/>
    </source>
</evidence>